<dbReference type="CDD" id="cd03442">
    <property type="entry name" value="BFIT_BACH"/>
    <property type="match status" value="1"/>
</dbReference>
<dbReference type="OrthoDB" id="331699at2759"/>
<evidence type="ECO:0000256" key="1">
    <source>
        <dbReference type="ARBA" id="ARBA00010458"/>
    </source>
</evidence>
<evidence type="ECO:0000256" key="4">
    <source>
        <dbReference type="ARBA" id="ARBA00022946"/>
    </source>
</evidence>
<dbReference type="EMBL" id="AZBU02000006">
    <property type="protein sequence ID" value="TKR73371.1"/>
    <property type="molecule type" value="Genomic_DNA"/>
</dbReference>
<keyword evidence="3" id="KW-0378">Hydrolase</keyword>
<evidence type="ECO:0000313" key="6">
    <source>
        <dbReference type="EMBL" id="TKR73371.1"/>
    </source>
</evidence>
<keyword evidence="7" id="KW-1185">Reference proteome</keyword>
<dbReference type="Pfam" id="PF03061">
    <property type="entry name" value="4HBT"/>
    <property type="match status" value="1"/>
</dbReference>
<dbReference type="Gene3D" id="3.10.129.10">
    <property type="entry name" value="Hotdog Thioesterase"/>
    <property type="match status" value="2"/>
</dbReference>
<keyword evidence="2" id="KW-0677">Repeat</keyword>
<evidence type="ECO:0000313" key="7">
    <source>
        <dbReference type="Proteomes" id="UP000298663"/>
    </source>
</evidence>
<comment type="caution">
    <text evidence="6">The sequence shown here is derived from an EMBL/GenBank/DDBJ whole genome shotgun (WGS) entry which is preliminary data.</text>
</comment>
<dbReference type="PANTHER" id="PTHR12655:SF0">
    <property type="entry name" value="ACYL-COENZYME A THIOESTERASE 9, MITOCHONDRIAL"/>
    <property type="match status" value="1"/>
</dbReference>
<dbReference type="SUPFAM" id="SSF54637">
    <property type="entry name" value="Thioesterase/thiol ester dehydrase-isomerase"/>
    <property type="match status" value="2"/>
</dbReference>
<evidence type="ECO:0000256" key="3">
    <source>
        <dbReference type="ARBA" id="ARBA00022801"/>
    </source>
</evidence>
<dbReference type="InterPro" id="IPR029069">
    <property type="entry name" value="HotDog_dom_sf"/>
</dbReference>
<dbReference type="GO" id="GO:0005739">
    <property type="term" value="C:mitochondrion"/>
    <property type="evidence" value="ECO:0007669"/>
    <property type="project" value="TreeGrafter"/>
</dbReference>
<keyword evidence="4" id="KW-0809">Transit peptide</keyword>
<proteinExistence type="inferred from homology"/>
<reference evidence="6 7" key="2">
    <citation type="journal article" date="2019" name="G3 (Bethesda)">
        <title>Hybrid Assembly of the Genome of the Entomopathogenic Nematode Steinernema carpocapsae Identifies the X-Chromosome.</title>
        <authorList>
            <person name="Serra L."/>
            <person name="Macchietto M."/>
            <person name="Macias-Munoz A."/>
            <person name="McGill C.J."/>
            <person name="Rodriguez I.M."/>
            <person name="Rodriguez B."/>
            <person name="Murad R."/>
            <person name="Mortazavi A."/>
        </authorList>
    </citation>
    <scope>NUCLEOTIDE SEQUENCE [LARGE SCALE GENOMIC DNA]</scope>
    <source>
        <strain evidence="6 7">ALL</strain>
    </source>
</reference>
<dbReference type="InterPro" id="IPR033120">
    <property type="entry name" value="HOTDOG_ACOT"/>
</dbReference>
<reference evidence="6 7" key="1">
    <citation type="journal article" date="2015" name="Genome Biol.">
        <title>Comparative genomics of Steinernema reveals deeply conserved gene regulatory networks.</title>
        <authorList>
            <person name="Dillman A.R."/>
            <person name="Macchietto M."/>
            <person name="Porter C.F."/>
            <person name="Rogers A."/>
            <person name="Williams B."/>
            <person name="Antoshechkin I."/>
            <person name="Lee M.M."/>
            <person name="Goodwin Z."/>
            <person name="Lu X."/>
            <person name="Lewis E.E."/>
            <person name="Goodrich-Blair H."/>
            <person name="Stock S.P."/>
            <person name="Adams B.J."/>
            <person name="Sternberg P.W."/>
            <person name="Mortazavi A."/>
        </authorList>
    </citation>
    <scope>NUCLEOTIDE SEQUENCE [LARGE SCALE GENOMIC DNA]</scope>
    <source>
        <strain evidence="6 7">ALL</strain>
    </source>
</reference>
<dbReference type="InterPro" id="IPR006683">
    <property type="entry name" value="Thioestr_dom"/>
</dbReference>
<protein>
    <recommendedName>
        <fullName evidence="5">HotDog ACOT-type domain-containing protein</fullName>
    </recommendedName>
</protein>
<feature type="domain" description="HotDog ACOT-type" evidence="5">
    <location>
        <begin position="269"/>
        <end position="344"/>
    </location>
</feature>
<dbReference type="STRING" id="34508.A0A4U5MUA3"/>
<sequence length="344" mass="39265">MVVEFRMFRRSRVALNWRLASANPPVTIRQIRETLERHVRTQVKPSMIPKTPLEGHSVDHGRYKTVIPLKTQPEIRLHYTNDAQLVRLGVILEDLDLFAGWIAYKHNQAASISMDALAHEPMCIVTACVDKIDFHSKTITLDQDIEMHGHVSWVGRSSMEITMKLQQMPNDCSDPLHVLTAKFVMVSRDPMMNKAVACVPLKVESQEEEKMFQIGADSAKRRKHLVTNSLLSKPPTEAERSMLHDIFLKTLDQKNLSARFLPENHAWLEDSTLKNSIFCFPISRNIHGKIFGGYVMRKALETAFANAAIFCKQRPHLRAMDDVIFKKASRLEGFFSSIAWFATA</sequence>
<dbReference type="PANTHER" id="PTHR12655">
    <property type="entry name" value="ACYL-COA THIOESTERASE"/>
    <property type="match status" value="1"/>
</dbReference>
<name>A0A4U5MUA3_STECR</name>
<dbReference type="PROSITE" id="PS51770">
    <property type="entry name" value="HOTDOG_ACOT"/>
    <property type="match status" value="2"/>
</dbReference>
<accession>A0A4U5MUA3</accession>
<feature type="domain" description="HotDog ACOT-type" evidence="5">
    <location>
        <begin position="61"/>
        <end position="191"/>
    </location>
</feature>
<comment type="similarity">
    <text evidence="1">Belongs to the acyl coenzyme A hydrolase family.</text>
</comment>
<dbReference type="GO" id="GO:0006637">
    <property type="term" value="P:acyl-CoA metabolic process"/>
    <property type="evidence" value="ECO:0007669"/>
    <property type="project" value="TreeGrafter"/>
</dbReference>
<dbReference type="Proteomes" id="UP000298663">
    <property type="component" value="Unassembled WGS sequence"/>
</dbReference>
<dbReference type="GO" id="GO:0047617">
    <property type="term" value="F:fatty acyl-CoA hydrolase activity"/>
    <property type="evidence" value="ECO:0007669"/>
    <property type="project" value="TreeGrafter"/>
</dbReference>
<organism evidence="6 7">
    <name type="scientific">Steinernema carpocapsae</name>
    <name type="common">Entomopathogenic nematode</name>
    <dbReference type="NCBI Taxonomy" id="34508"/>
    <lineage>
        <taxon>Eukaryota</taxon>
        <taxon>Metazoa</taxon>
        <taxon>Ecdysozoa</taxon>
        <taxon>Nematoda</taxon>
        <taxon>Chromadorea</taxon>
        <taxon>Rhabditida</taxon>
        <taxon>Tylenchina</taxon>
        <taxon>Panagrolaimomorpha</taxon>
        <taxon>Strongyloidoidea</taxon>
        <taxon>Steinernematidae</taxon>
        <taxon>Steinernema</taxon>
    </lineage>
</organism>
<dbReference type="AlphaFoldDB" id="A0A4U5MUA3"/>
<evidence type="ECO:0000256" key="2">
    <source>
        <dbReference type="ARBA" id="ARBA00022737"/>
    </source>
</evidence>
<gene>
    <name evidence="6" type="ORF">L596_020687</name>
</gene>
<evidence type="ECO:0000259" key="5">
    <source>
        <dbReference type="PROSITE" id="PS51770"/>
    </source>
</evidence>